<accession>A0A7X3K0U3</accession>
<dbReference type="OrthoDB" id="2990424at2"/>
<comment type="caution">
    <text evidence="3">The sequence shown here is derived from an EMBL/GenBank/DDBJ whole genome shotgun (WGS) entry which is preliminary data.</text>
</comment>
<keyword evidence="2" id="KW-1133">Transmembrane helix</keyword>
<keyword evidence="4" id="KW-1185">Reference proteome</keyword>
<keyword evidence="3" id="KW-0240">DNA-directed RNA polymerase</keyword>
<feature type="region of interest" description="Disordered" evidence="1">
    <location>
        <begin position="1"/>
        <end position="28"/>
    </location>
</feature>
<dbReference type="GO" id="GO:0000428">
    <property type="term" value="C:DNA-directed RNA polymerase complex"/>
    <property type="evidence" value="ECO:0007669"/>
    <property type="project" value="UniProtKB-KW"/>
</dbReference>
<keyword evidence="3" id="KW-0804">Transcription</keyword>
<dbReference type="Proteomes" id="UP000490800">
    <property type="component" value="Unassembled WGS sequence"/>
</dbReference>
<gene>
    <name evidence="3" type="ORF">EDM21_18690</name>
</gene>
<evidence type="ECO:0000256" key="2">
    <source>
        <dbReference type="SAM" id="Phobius"/>
    </source>
</evidence>
<organism evidence="3 4">
    <name type="scientific">Paenibacillus lutrae</name>
    <dbReference type="NCBI Taxonomy" id="2078573"/>
    <lineage>
        <taxon>Bacteria</taxon>
        <taxon>Bacillati</taxon>
        <taxon>Bacillota</taxon>
        <taxon>Bacilli</taxon>
        <taxon>Bacillales</taxon>
        <taxon>Paenibacillaceae</taxon>
        <taxon>Paenibacillus</taxon>
    </lineage>
</organism>
<reference evidence="3 4" key="1">
    <citation type="journal article" date="2019" name="Microorganisms">
        <title>Paenibacillus lutrae sp. nov., A Chitinolytic Species Isolated from A River Otter in Castril Natural Park, Granada, Spain.</title>
        <authorList>
            <person name="Rodriguez M."/>
            <person name="Reina J.C."/>
            <person name="Bejar V."/>
            <person name="Llamas I."/>
        </authorList>
    </citation>
    <scope>NUCLEOTIDE SEQUENCE [LARGE SCALE GENOMIC DNA]</scope>
    <source>
        <strain evidence="3 4">N10</strain>
    </source>
</reference>
<dbReference type="EMBL" id="RHLK01000013">
    <property type="protein sequence ID" value="MVP01523.1"/>
    <property type="molecule type" value="Genomic_DNA"/>
</dbReference>
<keyword evidence="2" id="KW-0812">Transmembrane</keyword>
<protein>
    <submittedName>
        <fullName evidence="3">DNA-directed RNA polymerase subunit beta</fullName>
    </submittedName>
</protein>
<dbReference type="InterPro" id="IPR024596">
    <property type="entry name" value="RNApol_su_b/EpuA"/>
</dbReference>
<dbReference type="RefSeq" id="WP_157337974.1">
    <property type="nucleotide sequence ID" value="NZ_RHLK01000013.1"/>
</dbReference>
<name>A0A7X3K0U3_9BACL</name>
<evidence type="ECO:0000256" key="1">
    <source>
        <dbReference type="SAM" id="MobiDB-lite"/>
    </source>
</evidence>
<proteinExistence type="predicted"/>
<keyword evidence="2" id="KW-0472">Membrane</keyword>
<dbReference type="AlphaFoldDB" id="A0A7X3K0U3"/>
<feature type="transmembrane region" description="Helical" evidence="2">
    <location>
        <begin position="32"/>
        <end position="59"/>
    </location>
</feature>
<dbReference type="Pfam" id="PF11772">
    <property type="entry name" value="EpuA"/>
    <property type="match status" value="1"/>
</dbReference>
<evidence type="ECO:0000313" key="3">
    <source>
        <dbReference type="EMBL" id="MVP01523.1"/>
    </source>
</evidence>
<sequence length="83" mass="9256">MSTEANNEEKPSRTEQSSSKPKKRSSGVSTALRILTILRIPLICLAALFIGLWLGYAWFGGQPASDIFKISTWKHLFNLVFAD</sequence>
<evidence type="ECO:0000313" key="4">
    <source>
        <dbReference type="Proteomes" id="UP000490800"/>
    </source>
</evidence>